<organism evidence="1 2">
    <name type="scientific">Aquicella siphonis</name>
    <dbReference type="NCBI Taxonomy" id="254247"/>
    <lineage>
        <taxon>Bacteria</taxon>
        <taxon>Pseudomonadati</taxon>
        <taxon>Pseudomonadota</taxon>
        <taxon>Gammaproteobacteria</taxon>
        <taxon>Legionellales</taxon>
        <taxon>Coxiellaceae</taxon>
        <taxon>Aquicella</taxon>
    </lineage>
</organism>
<dbReference type="RefSeq" id="WP_148339302.1">
    <property type="nucleotide sequence ID" value="NZ_LR699119.1"/>
</dbReference>
<sequence length="339" mass="39010">MLRQVLKPMLGYGISDMLHLRDDIVRYRLAPSELNAVLHQLAASFDKKIADENINTFHTVIRHGKRFVICPMSKDAENENNENNLPFIWDLLKKYYQDPSFHSDSILLMPLRLCRGYLKLPPVIQLFKRKHAVLVEVDLNTKRIQVHDAQDSVRWYCYPDKIAEKISVLPESVHDQFRYIPAEDYHAYNRQRDDYSCGYFVHAYAGHILKTGASAGCGEITLNIGRDFKDKYQFMRANHVFFGQDDSDVSELTGDDFTDLLHDWLVIEKQDVGDALLQDWSDVTTRGAVFFQAEDASLLEFTRLSAVSSIFYTDQAQATSTASREEIESERQSTLLKNG</sequence>
<accession>A0A5E4PGA0</accession>
<reference evidence="1 2" key="1">
    <citation type="submission" date="2019-08" db="EMBL/GenBank/DDBJ databases">
        <authorList>
            <person name="Guy L."/>
        </authorList>
    </citation>
    <scope>NUCLEOTIDE SEQUENCE [LARGE SCALE GENOMIC DNA]</scope>
    <source>
        <strain evidence="1 2">SGT-108</strain>
    </source>
</reference>
<evidence type="ECO:0000313" key="2">
    <source>
        <dbReference type="Proteomes" id="UP000324194"/>
    </source>
</evidence>
<keyword evidence="2" id="KW-1185">Reference proteome</keyword>
<proteinExistence type="predicted"/>
<dbReference type="EMBL" id="LR699119">
    <property type="protein sequence ID" value="VVC76050.1"/>
    <property type="molecule type" value="Genomic_DNA"/>
</dbReference>
<name>A0A5E4PGA0_9COXI</name>
<dbReference type="AlphaFoldDB" id="A0A5E4PGA0"/>
<protein>
    <submittedName>
        <fullName evidence="1">Uncharacterized protein</fullName>
    </submittedName>
</protein>
<evidence type="ECO:0000313" key="1">
    <source>
        <dbReference type="EMBL" id="VVC76050.1"/>
    </source>
</evidence>
<gene>
    <name evidence="1" type="ORF">AQUSIP_13520</name>
</gene>
<dbReference type="KEGG" id="asip:AQUSIP_13520"/>
<dbReference type="Proteomes" id="UP000324194">
    <property type="component" value="Chromosome 1"/>
</dbReference>